<organism evidence="3 4">
    <name type="scientific">SAR86 cluster bacterium</name>
    <dbReference type="NCBI Taxonomy" id="2030880"/>
    <lineage>
        <taxon>Bacteria</taxon>
        <taxon>Pseudomonadati</taxon>
        <taxon>Pseudomonadota</taxon>
        <taxon>Gammaproteobacteria</taxon>
        <taxon>SAR86 cluster</taxon>
    </lineage>
</organism>
<dbReference type="InterPro" id="IPR036591">
    <property type="entry name" value="YggU-like_sf"/>
</dbReference>
<protein>
    <recommendedName>
        <fullName evidence="2">UPF0235 protein COC19_03200</fullName>
    </recommendedName>
</protein>
<comment type="similarity">
    <text evidence="1 2">Belongs to the UPF0235 family.</text>
</comment>
<name>A0A2A4MPM9_9GAMM</name>
<dbReference type="EMBL" id="NVQR01000043">
    <property type="protein sequence ID" value="PCH62209.1"/>
    <property type="molecule type" value="Genomic_DNA"/>
</dbReference>
<dbReference type="Pfam" id="PF02594">
    <property type="entry name" value="DUF167"/>
    <property type="match status" value="1"/>
</dbReference>
<dbReference type="SMART" id="SM01152">
    <property type="entry name" value="DUF167"/>
    <property type="match status" value="1"/>
</dbReference>
<comment type="caution">
    <text evidence="3">The sequence shown here is derived from an EMBL/GenBank/DDBJ whole genome shotgun (WGS) entry which is preliminary data.</text>
</comment>
<dbReference type="PANTHER" id="PTHR13420:SF7">
    <property type="entry name" value="UPF0235 PROTEIN C15ORF40"/>
    <property type="match status" value="1"/>
</dbReference>
<reference evidence="4" key="1">
    <citation type="submission" date="2017-08" db="EMBL/GenBank/DDBJ databases">
        <title>A dynamic microbial community with high functional redundancy inhabits the cold, oxic subseafloor aquifer.</title>
        <authorList>
            <person name="Tully B.J."/>
            <person name="Wheat C.G."/>
            <person name="Glazer B.T."/>
            <person name="Huber J.A."/>
        </authorList>
    </citation>
    <scope>NUCLEOTIDE SEQUENCE [LARGE SCALE GENOMIC DNA]</scope>
</reference>
<proteinExistence type="inferred from homology"/>
<dbReference type="GO" id="GO:0005737">
    <property type="term" value="C:cytoplasm"/>
    <property type="evidence" value="ECO:0007669"/>
    <property type="project" value="TreeGrafter"/>
</dbReference>
<evidence type="ECO:0000256" key="1">
    <source>
        <dbReference type="ARBA" id="ARBA00010364"/>
    </source>
</evidence>
<sequence length="98" mass="11058">MCYKWQGTTLILNCYIQPKAREDSITGLHDGRLKIRLTAAPVDGKANKHLLKFLAQQFQLPLNRISLLSGQNSRLKRISISDPVQIPQTLQLIFSATI</sequence>
<evidence type="ECO:0000256" key="2">
    <source>
        <dbReference type="HAMAP-Rule" id="MF_00634"/>
    </source>
</evidence>
<accession>A0A2A4MPM9</accession>
<dbReference type="Gene3D" id="3.30.1200.10">
    <property type="entry name" value="YggU-like"/>
    <property type="match status" value="1"/>
</dbReference>
<evidence type="ECO:0000313" key="4">
    <source>
        <dbReference type="Proteomes" id="UP000218172"/>
    </source>
</evidence>
<gene>
    <name evidence="3" type="ORF">COC19_03200</name>
</gene>
<evidence type="ECO:0000313" key="3">
    <source>
        <dbReference type="EMBL" id="PCH62209.1"/>
    </source>
</evidence>
<dbReference type="InterPro" id="IPR003746">
    <property type="entry name" value="DUF167"/>
</dbReference>
<dbReference type="Proteomes" id="UP000218172">
    <property type="component" value="Unassembled WGS sequence"/>
</dbReference>
<dbReference type="NCBIfam" id="TIGR00251">
    <property type="entry name" value="DUF167 family protein"/>
    <property type="match status" value="1"/>
</dbReference>
<dbReference type="PANTHER" id="PTHR13420">
    <property type="entry name" value="UPF0235 PROTEIN C15ORF40"/>
    <property type="match status" value="1"/>
</dbReference>
<dbReference type="AlphaFoldDB" id="A0A2A4MPM9"/>
<dbReference type="SUPFAM" id="SSF69786">
    <property type="entry name" value="YggU-like"/>
    <property type="match status" value="1"/>
</dbReference>
<dbReference type="HAMAP" id="MF_00634">
    <property type="entry name" value="UPF0235"/>
    <property type="match status" value="1"/>
</dbReference>